<dbReference type="SUPFAM" id="SSF50475">
    <property type="entry name" value="FMN-binding split barrel"/>
    <property type="match status" value="1"/>
</dbReference>
<dbReference type="AlphaFoldDB" id="A0A7W4IGH8"/>
<dbReference type="Pfam" id="PF01613">
    <property type="entry name" value="Flavin_Reduct"/>
    <property type="match status" value="1"/>
</dbReference>
<sequence length="150" mass="16392">MFGQFATGVTVIVGTDDQGERTALTATSFNTVSLDPPLVVFSVKKNGYAGVKFRECRVFVINVLAEDHRELSDLFGRPSDASVRQAALDSMMESGVARLAGALAALHCEPFMTQEVGDHALFVVRVTDAAFNEGRKPLLFFSSEYRKLLE</sequence>
<dbReference type="SMART" id="SM00903">
    <property type="entry name" value="Flavin_Reduct"/>
    <property type="match status" value="1"/>
</dbReference>
<proteinExistence type="predicted"/>
<dbReference type="EMBL" id="JABEQJ010000037">
    <property type="protein sequence ID" value="MBB2162396.1"/>
    <property type="molecule type" value="Genomic_DNA"/>
</dbReference>
<dbReference type="RefSeq" id="WP_182999219.1">
    <property type="nucleotide sequence ID" value="NZ_JABEQJ010000037.1"/>
</dbReference>
<dbReference type="GO" id="GO:0042602">
    <property type="term" value="F:riboflavin reductase (NADPH) activity"/>
    <property type="evidence" value="ECO:0007669"/>
    <property type="project" value="TreeGrafter"/>
</dbReference>
<dbReference type="GO" id="GO:0010181">
    <property type="term" value="F:FMN binding"/>
    <property type="evidence" value="ECO:0007669"/>
    <property type="project" value="InterPro"/>
</dbReference>
<evidence type="ECO:0000313" key="3">
    <source>
        <dbReference type="EMBL" id="MBB2162396.1"/>
    </source>
</evidence>
<evidence type="ECO:0000313" key="4">
    <source>
        <dbReference type="Proteomes" id="UP000589085"/>
    </source>
</evidence>
<keyword evidence="1" id="KW-0560">Oxidoreductase</keyword>
<dbReference type="InterPro" id="IPR050268">
    <property type="entry name" value="NADH-dep_flavin_reductase"/>
</dbReference>
<protein>
    <submittedName>
        <fullName evidence="3">Flavin reductase family protein</fullName>
    </submittedName>
</protein>
<evidence type="ECO:0000256" key="1">
    <source>
        <dbReference type="ARBA" id="ARBA00023002"/>
    </source>
</evidence>
<dbReference type="PANTHER" id="PTHR30466:SF1">
    <property type="entry name" value="FMN REDUCTASE (NADH) RUTF"/>
    <property type="match status" value="1"/>
</dbReference>
<reference evidence="3 4" key="1">
    <citation type="submission" date="2020-04" db="EMBL/GenBank/DDBJ databases">
        <title>Description of novel Gluconacetobacter.</title>
        <authorList>
            <person name="Sombolestani A."/>
        </authorList>
    </citation>
    <scope>NUCLEOTIDE SEQUENCE [LARGE SCALE GENOMIC DNA]</scope>
    <source>
        <strain evidence="3 4">LMG 19747</strain>
    </source>
</reference>
<organism evidence="3 4">
    <name type="scientific">Gluconacetobacter sacchari</name>
    <dbReference type="NCBI Taxonomy" id="92759"/>
    <lineage>
        <taxon>Bacteria</taxon>
        <taxon>Pseudomonadati</taxon>
        <taxon>Pseudomonadota</taxon>
        <taxon>Alphaproteobacteria</taxon>
        <taxon>Acetobacterales</taxon>
        <taxon>Acetobacteraceae</taxon>
        <taxon>Gluconacetobacter</taxon>
    </lineage>
</organism>
<dbReference type="Proteomes" id="UP000589085">
    <property type="component" value="Unassembled WGS sequence"/>
</dbReference>
<feature type="domain" description="Flavin reductase like" evidence="2">
    <location>
        <begin position="2"/>
        <end position="147"/>
    </location>
</feature>
<gene>
    <name evidence="3" type="ORF">HLH48_19925</name>
</gene>
<accession>A0A7W4IGH8</accession>
<dbReference type="Gene3D" id="2.30.110.10">
    <property type="entry name" value="Electron Transport, Fmn-binding Protein, Chain A"/>
    <property type="match status" value="1"/>
</dbReference>
<dbReference type="InterPro" id="IPR002563">
    <property type="entry name" value="Flavin_Rdtase-like_dom"/>
</dbReference>
<name>A0A7W4IGH8_9PROT</name>
<dbReference type="InterPro" id="IPR012349">
    <property type="entry name" value="Split_barrel_FMN-bd"/>
</dbReference>
<comment type="caution">
    <text evidence="3">The sequence shown here is derived from an EMBL/GenBank/DDBJ whole genome shotgun (WGS) entry which is preliminary data.</text>
</comment>
<evidence type="ECO:0000259" key="2">
    <source>
        <dbReference type="SMART" id="SM00903"/>
    </source>
</evidence>
<dbReference type="PANTHER" id="PTHR30466">
    <property type="entry name" value="FLAVIN REDUCTASE"/>
    <property type="match status" value="1"/>
</dbReference>